<evidence type="ECO:0000256" key="5">
    <source>
        <dbReference type="ARBA" id="ARBA00022989"/>
    </source>
</evidence>
<evidence type="ECO:0000256" key="7">
    <source>
        <dbReference type="ARBA" id="ARBA00023136"/>
    </source>
</evidence>
<dbReference type="RefSeq" id="WP_344972337.1">
    <property type="nucleotide sequence ID" value="NZ_BAABDD010000013.1"/>
</dbReference>
<keyword evidence="11" id="KW-1185">Reference proteome</keyword>
<organism evidence="10 11">
    <name type="scientific">Salinactinospora qingdaonensis</name>
    <dbReference type="NCBI Taxonomy" id="702744"/>
    <lineage>
        <taxon>Bacteria</taxon>
        <taxon>Bacillati</taxon>
        <taxon>Actinomycetota</taxon>
        <taxon>Actinomycetes</taxon>
        <taxon>Streptosporangiales</taxon>
        <taxon>Nocardiopsidaceae</taxon>
        <taxon>Salinactinospora</taxon>
    </lineage>
</organism>
<evidence type="ECO:0000256" key="8">
    <source>
        <dbReference type="SAM" id="Phobius"/>
    </source>
</evidence>
<dbReference type="Pfam" id="PF18967">
    <property type="entry name" value="PycTM"/>
    <property type="match status" value="1"/>
</dbReference>
<keyword evidence="3 8" id="KW-0812">Transmembrane</keyword>
<gene>
    <name evidence="10" type="ORF">GCM10022402_30790</name>
</gene>
<feature type="transmembrane region" description="Helical" evidence="8">
    <location>
        <begin position="146"/>
        <end position="165"/>
    </location>
</feature>
<keyword evidence="4" id="KW-0547">Nucleotide-binding</keyword>
<comment type="caution">
    <text evidence="10">The sequence shown here is derived from an EMBL/GenBank/DDBJ whole genome shotgun (WGS) entry which is preliminary data.</text>
</comment>
<evidence type="ECO:0000256" key="1">
    <source>
        <dbReference type="ARBA" id="ARBA00004236"/>
    </source>
</evidence>
<evidence type="ECO:0000313" key="11">
    <source>
        <dbReference type="Proteomes" id="UP001500908"/>
    </source>
</evidence>
<feature type="domain" description="Pycsar effector protein" evidence="9">
    <location>
        <begin position="13"/>
        <end position="159"/>
    </location>
</feature>
<evidence type="ECO:0000313" key="10">
    <source>
        <dbReference type="EMBL" id="GAA3749438.1"/>
    </source>
</evidence>
<protein>
    <recommendedName>
        <fullName evidence="9">Pycsar effector protein domain-containing protein</fullName>
    </recommendedName>
</protein>
<evidence type="ECO:0000256" key="4">
    <source>
        <dbReference type="ARBA" id="ARBA00022741"/>
    </source>
</evidence>
<evidence type="ECO:0000259" key="9">
    <source>
        <dbReference type="Pfam" id="PF18967"/>
    </source>
</evidence>
<dbReference type="InterPro" id="IPR043760">
    <property type="entry name" value="PycTM_dom"/>
</dbReference>
<evidence type="ECO:0000256" key="3">
    <source>
        <dbReference type="ARBA" id="ARBA00022692"/>
    </source>
</evidence>
<keyword evidence="6" id="KW-0051">Antiviral defense</keyword>
<reference evidence="11" key="1">
    <citation type="journal article" date="2019" name="Int. J. Syst. Evol. Microbiol.">
        <title>The Global Catalogue of Microorganisms (GCM) 10K type strain sequencing project: providing services to taxonomists for standard genome sequencing and annotation.</title>
        <authorList>
            <consortium name="The Broad Institute Genomics Platform"/>
            <consortium name="The Broad Institute Genome Sequencing Center for Infectious Disease"/>
            <person name="Wu L."/>
            <person name="Ma J."/>
        </authorList>
    </citation>
    <scope>NUCLEOTIDE SEQUENCE [LARGE SCALE GENOMIC DNA]</scope>
    <source>
        <strain evidence="11">JCM 17137</strain>
    </source>
</reference>
<name>A0ABP7FWL9_9ACTN</name>
<keyword evidence="7 8" id="KW-0472">Membrane</keyword>
<sequence length="166" mass="17793">MPEEQGQVDTATALTALTMFQGYVQQADAKVGTLVVVNAGSAFAVMAAQAESAGQRGSLASLLLVVFTIAFLASGYHLVQALRPRRTPAPQSSRFSIAMDRYQNGEIPPYDKAETNAVDEVREAWELSRVFATLARLKHAHVARSIPYTSVMLVAALGSVVVESLL</sequence>
<feature type="transmembrane region" description="Helical" evidence="8">
    <location>
        <begin position="59"/>
        <end position="79"/>
    </location>
</feature>
<dbReference type="EMBL" id="BAABDD010000013">
    <property type="protein sequence ID" value="GAA3749438.1"/>
    <property type="molecule type" value="Genomic_DNA"/>
</dbReference>
<keyword evidence="5 8" id="KW-1133">Transmembrane helix</keyword>
<dbReference type="Proteomes" id="UP001500908">
    <property type="component" value="Unassembled WGS sequence"/>
</dbReference>
<keyword evidence="2" id="KW-1003">Cell membrane</keyword>
<comment type="subcellular location">
    <subcellularLocation>
        <location evidence="1">Cell membrane</location>
    </subcellularLocation>
</comment>
<proteinExistence type="predicted"/>
<accession>A0ABP7FWL9</accession>
<evidence type="ECO:0000256" key="6">
    <source>
        <dbReference type="ARBA" id="ARBA00023118"/>
    </source>
</evidence>
<evidence type="ECO:0000256" key="2">
    <source>
        <dbReference type="ARBA" id="ARBA00022475"/>
    </source>
</evidence>